<dbReference type="InterPro" id="IPR010982">
    <property type="entry name" value="Lambda_DNA-bd_dom_sf"/>
</dbReference>
<dbReference type="GO" id="GO:0005829">
    <property type="term" value="C:cytosol"/>
    <property type="evidence" value="ECO:0007669"/>
    <property type="project" value="TreeGrafter"/>
</dbReference>
<dbReference type="OrthoDB" id="1357763at2"/>
<dbReference type="PANTHER" id="PTHR46797">
    <property type="entry name" value="HTH-TYPE TRANSCRIPTIONAL REGULATOR"/>
    <property type="match status" value="1"/>
</dbReference>
<feature type="domain" description="HTH cro/C1-type" evidence="2">
    <location>
        <begin position="67"/>
        <end position="121"/>
    </location>
</feature>
<dbReference type="GO" id="GO:0003700">
    <property type="term" value="F:DNA-binding transcription factor activity"/>
    <property type="evidence" value="ECO:0007669"/>
    <property type="project" value="TreeGrafter"/>
</dbReference>
<reference evidence="3" key="1">
    <citation type="submission" date="2016-01" db="EMBL/GenBank/DDBJ databases">
        <authorList>
            <person name="Mcilroy J.S."/>
            <person name="Karst M S."/>
            <person name="Albertsen M."/>
        </authorList>
    </citation>
    <scope>NUCLEOTIDE SEQUENCE</scope>
    <source>
        <strain evidence="3">Cfx-K</strain>
    </source>
</reference>
<dbReference type="PANTHER" id="PTHR46797:SF1">
    <property type="entry name" value="METHYLPHOSPHONATE SYNTHASE"/>
    <property type="match status" value="1"/>
</dbReference>
<evidence type="ECO:0000313" key="4">
    <source>
        <dbReference type="Proteomes" id="UP000215027"/>
    </source>
</evidence>
<dbReference type="CDD" id="cd00093">
    <property type="entry name" value="HTH_XRE"/>
    <property type="match status" value="1"/>
</dbReference>
<dbReference type="PROSITE" id="PS50943">
    <property type="entry name" value="HTH_CROC1"/>
    <property type="match status" value="1"/>
</dbReference>
<dbReference type="EMBL" id="LN890655">
    <property type="protein sequence ID" value="CUS05008.2"/>
    <property type="molecule type" value="Genomic_DNA"/>
</dbReference>
<dbReference type="InterPro" id="IPR050807">
    <property type="entry name" value="TransReg_Diox_bact_type"/>
</dbReference>
<gene>
    <name evidence="3" type="ORF">CFX0092_A3130</name>
</gene>
<sequence length="123" mass="13358">MSIQLILKEGQPEYAVLPYETYLRLVEDAEMLADVRDYDAAIQAIAEGEELIPAEVVYALLDGANPIRVWREYRGLSQGELAAKVGISPSYLSQLESGKRDGTMEVLSAVAAALDVTLDDLAG</sequence>
<dbReference type="Gene3D" id="1.10.260.40">
    <property type="entry name" value="lambda repressor-like DNA-binding domains"/>
    <property type="match status" value="1"/>
</dbReference>
<dbReference type="RefSeq" id="WP_095044273.1">
    <property type="nucleotide sequence ID" value="NZ_LN890655.1"/>
</dbReference>
<dbReference type="InterPro" id="IPR001387">
    <property type="entry name" value="Cro/C1-type_HTH"/>
</dbReference>
<dbReference type="AlphaFoldDB" id="A0A160T6U4"/>
<proteinExistence type="predicted"/>
<keyword evidence="4" id="KW-1185">Reference proteome</keyword>
<protein>
    <submittedName>
        <fullName evidence="3">Transcriptional regulator, XRE family</fullName>
    </submittedName>
</protein>
<accession>A0A160T6U4</accession>
<dbReference type="SUPFAM" id="SSF47413">
    <property type="entry name" value="lambda repressor-like DNA-binding domains"/>
    <property type="match status" value="1"/>
</dbReference>
<evidence type="ECO:0000259" key="2">
    <source>
        <dbReference type="PROSITE" id="PS50943"/>
    </source>
</evidence>
<dbReference type="GO" id="GO:0003677">
    <property type="term" value="F:DNA binding"/>
    <property type="evidence" value="ECO:0007669"/>
    <property type="project" value="UniProtKB-KW"/>
</dbReference>
<evidence type="ECO:0000313" key="3">
    <source>
        <dbReference type="EMBL" id="CUS05008.2"/>
    </source>
</evidence>
<dbReference type="Pfam" id="PF01381">
    <property type="entry name" value="HTH_3"/>
    <property type="match status" value="1"/>
</dbReference>
<evidence type="ECO:0000256" key="1">
    <source>
        <dbReference type="ARBA" id="ARBA00023125"/>
    </source>
</evidence>
<organism evidence="3 4">
    <name type="scientific">Candidatus Promineifilum breve</name>
    <dbReference type="NCBI Taxonomy" id="1806508"/>
    <lineage>
        <taxon>Bacteria</taxon>
        <taxon>Bacillati</taxon>
        <taxon>Chloroflexota</taxon>
        <taxon>Ardenticatenia</taxon>
        <taxon>Candidatus Promineifilales</taxon>
        <taxon>Candidatus Promineifilaceae</taxon>
        <taxon>Candidatus Promineifilum</taxon>
    </lineage>
</organism>
<dbReference type="KEGG" id="pbf:CFX0092_A3130"/>
<keyword evidence="1" id="KW-0238">DNA-binding</keyword>
<name>A0A160T6U4_9CHLR</name>
<dbReference type="SMART" id="SM00530">
    <property type="entry name" value="HTH_XRE"/>
    <property type="match status" value="1"/>
</dbReference>
<dbReference type="Proteomes" id="UP000215027">
    <property type="component" value="Chromosome I"/>
</dbReference>